<organism evidence="3 4">
    <name type="scientific">Thermaurantimonas aggregans</name>
    <dbReference type="NCBI Taxonomy" id="2173829"/>
    <lineage>
        <taxon>Bacteria</taxon>
        <taxon>Pseudomonadati</taxon>
        <taxon>Bacteroidota</taxon>
        <taxon>Flavobacteriia</taxon>
        <taxon>Flavobacteriales</taxon>
        <taxon>Schleiferiaceae</taxon>
        <taxon>Thermaurantimonas</taxon>
    </lineage>
</organism>
<keyword evidence="4" id="KW-1185">Reference proteome</keyword>
<dbReference type="Pfam" id="PF00072">
    <property type="entry name" value="Response_reg"/>
    <property type="match status" value="1"/>
</dbReference>
<sequence>MNVLIIDDNQIDLLINQRVVKNLMPEAEIKSCISAIDALKYLEYLHINQEFEKLPDIILLDIRMPIMDGFEFLEKLNESPSLKLKIPKVLLVTSSIDPLDVQRSNEHPLVKGFIGKPLKMNALQEIINKLNF</sequence>
<dbReference type="InterPro" id="IPR011006">
    <property type="entry name" value="CheY-like_superfamily"/>
</dbReference>
<dbReference type="PANTHER" id="PTHR44520">
    <property type="entry name" value="RESPONSE REGULATOR RCP1-RELATED"/>
    <property type="match status" value="1"/>
</dbReference>
<keyword evidence="1" id="KW-0597">Phosphoprotein</keyword>
<comment type="caution">
    <text evidence="3">The sequence shown here is derived from an EMBL/GenBank/DDBJ whole genome shotgun (WGS) entry which is preliminary data.</text>
</comment>
<feature type="modified residue" description="4-aspartylphosphate" evidence="1">
    <location>
        <position position="61"/>
    </location>
</feature>
<dbReference type="Gene3D" id="3.40.50.2300">
    <property type="match status" value="1"/>
</dbReference>
<dbReference type="PANTHER" id="PTHR44520:SF2">
    <property type="entry name" value="RESPONSE REGULATOR RCP1"/>
    <property type="match status" value="1"/>
</dbReference>
<dbReference type="AlphaFoldDB" id="A0A401XIG9"/>
<name>A0A401XIG9_9FLAO</name>
<dbReference type="RefSeq" id="WP_124396885.1">
    <property type="nucleotide sequence ID" value="NZ_BHZE01000002.1"/>
</dbReference>
<dbReference type="OrthoDB" id="673128at2"/>
<dbReference type="EMBL" id="BHZE01000002">
    <property type="protein sequence ID" value="GCD76815.1"/>
    <property type="molecule type" value="Genomic_DNA"/>
</dbReference>
<dbReference type="InterPro" id="IPR001789">
    <property type="entry name" value="Sig_transdc_resp-reg_receiver"/>
</dbReference>
<dbReference type="Proteomes" id="UP000286715">
    <property type="component" value="Unassembled WGS sequence"/>
</dbReference>
<dbReference type="PROSITE" id="PS50110">
    <property type="entry name" value="RESPONSE_REGULATORY"/>
    <property type="match status" value="1"/>
</dbReference>
<dbReference type="SMART" id="SM00448">
    <property type="entry name" value="REC"/>
    <property type="match status" value="1"/>
</dbReference>
<feature type="domain" description="Response regulatory" evidence="2">
    <location>
        <begin position="2"/>
        <end position="131"/>
    </location>
</feature>
<dbReference type="InterPro" id="IPR052893">
    <property type="entry name" value="TCS_response_regulator"/>
</dbReference>
<dbReference type="GO" id="GO:0000160">
    <property type="term" value="P:phosphorelay signal transduction system"/>
    <property type="evidence" value="ECO:0007669"/>
    <property type="project" value="InterPro"/>
</dbReference>
<dbReference type="SUPFAM" id="SSF52172">
    <property type="entry name" value="CheY-like"/>
    <property type="match status" value="1"/>
</dbReference>
<proteinExistence type="predicted"/>
<gene>
    <name evidence="3" type="ORF">JCM31826_02970</name>
</gene>
<evidence type="ECO:0000313" key="4">
    <source>
        <dbReference type="Proteomes" id="UP000286715"/>
    </source>
</evidence>
<protein>
    <submittedName>
        <fullName evidence="3">Response regulator</fullName>
    </submittedName>
</protein>
<reference evidence="3 4" key="1">
    <citation type="submission" date="2018-11" db="EMBL/GenBank/DDBJ databases">
        <title>Schleiferia aggregans sp. nov., a moderately thermophilic heterotrophic bacterium isolated from microbial mats at a terrestrial hot spring.</title>
        <authorList>
            <person name="Iino T."/>
            <person name="Ohkuma M."/>
            <person name="Haruta S."/>
        </authorList>
    </citation>
    <scope>NUCLEOTIDE SEQUENCE [LARGE SCALE GENOMIC DNA]</scope>
    <source>
        <strain evidence="3 4">LA</strain>
    </source>
</reference>
<evidence type="ECO:0000256" key="1">
    <source>
        <dbReference type="PROSITE-ProRule" id="PRU00169"/>
    </source>
</evidence>
<accession>A0A401XIG9</accession>
<evidence type="ECO:0000259" key="2">
    <source>
        <dbReference type="PROSITE" id="PS50110"/>
    </source>
</evidence>
<evidence type="ECO:0000313" key="3">
    <source>
        <dbReference type="EMBL" id="GCD76815.1"/>
    </source>
</evidence>